<gene>
    <name evidence="2" type="ORF">DW674_09400</name>
</gene>
<proteinExistence type="predicted"/>
<reference evidence="2 3" key="1">
    <citation type="submission" date="2018-08" db="EMBL/GenBank/DDBJ databases">
        <title>A genome reference for cultivated species of the human gut microbiota.</title>
        <authorList>
            <person name="Zou Y."/>
            <person name="Xue W."/>
            <person name="Luo G."/>
        </authorList>
    </citation>
    <scope>NUCLEOTIDE SEQUENCE [LARGE SCALE GENOMIC DNA]</scope>
    <source>
        <strain evidence="2 3">AM25-21AC</strain>
    </source>
</reference>
<protein>
    <submittedName>
        <fullName evidence="2">Zinc ribbon domain-containing protein</fullName>
    </submittedName>
</protein>
<dbReference type="EMBL" id="QRHE01000010">
    <property type="protein sequence ID" value="RHF50845.1"/>
    <property type="molecule type" value="Genomic_DNA"/>
</dbReference>
<dbReference type="Pfam" id="PF13240">
    <property type="entry name" value="Zn_Ribbon_1"/>
    <property type="match status" value="1"/>
</dbReference>
<dbReference type="InterPro" id="IPR026870">
    <property type="entry name" value="Zinc_ribbon_dom"/>
</dbReference>
<comment type="caution">
    <text evidence="2">The sequence shown here is derived from an EMBL/GenBank/DDBJ whole genome shotgun (WGS) entry which is preliminary data.</text>
</comment>
<organism evidence="2 3">
    <name type="scientific">Mitsuokella multacida</name>
    <dbReference type="NCBI Taxonomy" id="52226"/>
    <lineage>
        <taxon>Bacteria</taxon>
        <taxon>Bacillati</taxon>
        <taxon>Bacillota</taxon>
        <taxon>Negativicutes</taxon>
        <taxon>Selenomonadales</taxon>
        <taxon>Selenomonadaceae</taxon>
        <taxon>Mitsuokella</taxon>
    </lineage>
</organism>
<dbReference type="InterPro" id="IPR038587">
    <property type="entry name" value="Ribosomal_eL40_sf"/>
</dbReference>
<evidence type="ECO:0000313" key="2">
    <source>
        <dbReference type="EMBL" id="RHF50845.1"/>
    </source>
</evidence>
<dbReference type="AlphaFoldDB" id="A0A414NVD3"/>
<dbReference type="Proteomes" id="UP000283442">
    <property type="component" value="Unassembled WGS sequence"/>
</dbReference>
<feature type="domain" description="Zinc-ribbon" evidence="1">
    <location>
        <begin position="15"/>
        <end position="37"/>
    </location>
</feature>
<name>A0A414NVD3_9FIRM</name>
<evidence type="ECO:0000259" key="1">
    <source>
        <dbReference type="Pfam" id="PF13240"/>
    </source>
</evidence>
<evidence type="ECO:0000313" key="3">
    <source>
        <dbReference type="Proteomes" id="UP000283442"/>
    </source>
</evidence>
<dbReference type="OrthoDB" id="9779518at2"/>
<accession>A0A414NVD3</accession>
<dbReference type="Gene3D" id="4.10.1060.50">
    <property type="match status" value="1"/>
</dbReference>
<sequence length="120" mass="13408">MPSEKISGREMYMMYCKNCGTKMPDHAKFCSNCGAGLSDSMQEAHRVVIASEQPIDTSKPLESDVSALEASEVEQDIKELPAIADNRFTLFGSYQVNLSHTSKEKKRLKEATSKDEKKLM</sequence>